<dbReference type="EMBL" id="AKHW03002524">
    <property type="protein sequence ID" value="KYO38405.1"/>
    <property type="molecule type" value="Genomic_DNA"/>
</dbReference>
<keyword evidence="2" id="KW-1185">Reference proteome</keyword>
<comment type="caution">
    <text evidence="1">The sequence shown here is derived from an EMBL/GenBank/DDBJ whole genome shotgun (WGS) entry which is preliminary data.</text>
</comment>
<dbReference type="Proteomes" id="UP000050525">
    <property type="component" value="Unassembled WGS sequence"/>
</dbReference>
<evidence type="ECO:0000313" key="2">
    <source>
        <dbReference type="Proteomes" id="UP000050525"/>
    </source>
</evidence>
<accession>A0A151NPJ9</accession>
<name>A0A151NPJ9_ALLMI</name>
<organism evidence="1 2">
    <name type="scientific">Alligator mississippiensis</name>
    <name type="common">American alligator</name>
    <dbReference type="NCBI Taxonomy" id="8496"/>
    <lineage>
        <taxon>Eukaryota</taxon>
        <taxon>Metazoa</taxon>
        <taxon>Chordata</taxon>
        <taxon>Craniata</taxon>
        <taxon>Vertebrata</taxon>
        <taxon>Euteleostomi</taxon>
        <taxon>Archelosauria</taxon>
        <taxon>Archosauria</taxon>
        <taxon>Crocodylia</taxon>
        <taxon>Alligatoridae</taxon>
        <taxon>Alligatorinae</taxon>
        <taxon>Alligator</taxon>
    </lineage>
</organism>
<sequence>MQATLLLMEEFAAVSETWTIIATMGCWLQGNISRQSRWLLQKIQQIFIATYHATMPLMTSETKCTPHCTLW</sequence>
<evidence type="ECO:0000313" key="1">
    <source>
        <dbReference type="EMBL" id="KYO38405.1"/>
    </source>
</evidence>
<dbReference type="AlphaFoldDB" id="A0A151NPJ9"/>
<reference evidence="1 2" key="1">
    <citation type="journal article" date="2012" name="Genome Biol.">
        <title>Sequencing three crocodilian genomes to illuminate the evolution of archosaurs and amniotes.</title>
        <authorList>
            <person name="St John J.A."/>
            <person name="Braun E.L."/>
            <person name="Isberg S.R."/>
            <person name="Miles L.G."/>
            <person name="Chong A.Y."/>
            <person name="Gongora J."/>
            <person name="Dalzell P."/>
            <person name="Moran C."/>
            <person name="Bed'hom B."/>
            <person name="Abzhanov A."/>
            <person name="Burgess S.C."/>
            <person name="Cooksey A.M."/>
            <person name="Castoe T.A."/>
            <person name="Crawford N.G."/>
            <person name="Densmore L.D."/>
            <person name="Drew J.C."/>
            <person name="Edwards S.V."/>
            <person name="Faircloth B.C."/>
            <person name="Fujita M.K."/>
            <person name="Greenwold M.J."/>
            <person name="Hoffmann F.G."/>
            <person name="Howard J.M."/>
            <person name="Iguchi T."/>
            <person name="Janes D.E."/>
            <person name="Khan S.Y."/>
            <person name="Kohno S."/>
            <person name="de Koning A.J."/>
            <person name="Lance S.L."/>
            <person name="McCarthy F.M."/>
            <person name="McCormack J.E."/>
            <person name="Merchant M.E."/>
            <person name="Peterson D.G."/>
            <person name="Pollock D.D."/>
            <person name="Pourmand N."/>
            <person name="Raney B.J."/>
            <person name="Roessler K.A."/>
            <person name="Sanford J.R."/>
            <person name="Sawyer R.H."/>
            <person name="Schmidt C.J."/>
            <person name="Triplett E.W."/>
            <person name="Tuberville T.D."/>
            <person name="Venegas-Anaya M."/>
            <person name="Howard J.T."/>
            <person name="Jarvis E.D."/>
            <person name="Guillette L.J.Jr."/>
            <person name="Glenn T.C."/>
            <person name="Green R.E."/>
            <person name="Ray D.A."/>
        </authorList>
    </citation>
    <scope>NUCLEOTIDE SEQUENCE [LARGE SCALE GENOMIC DNA]</scope>
    <source>
        <strain evidence="1">KSC_2009_1</strain>
    </source>
</reference>
<protein>
    <submittedName>
        <fullName evidence="1">Uncharacterized protein</fullName>
    </submittedName>
</protein>
<gene>
    <name evidence="1" type="ORF">Y1Q_0015650</name>
</gene>
<proteinExistence type="predicted"/>